<name>W4K151_HETIT</name>
<reference evidence="1 2" key="1">
    <citation type="journal article" date="2012" name="New Phytol.">
        <title>Insight into trade-off between wood decay and parasitism from the genome of a fungal forest pathogen.</title>
        <authorList>
            <person name="Olson A."/>
            <person name="Aerts A."/>
            <person name="Asiegbu F."/>
            <person name="Belbahri L."/>
            <person name="Bouzid O."/>
            <person name="Broberg A."/>
            <person name="Canback B."/>
            <person name="Coutinho P.M."/>
            <person name="Cullen D."/>
            <person name="Dalman K."/>
            <person name="Deflorio G."/>
            <person name="van Diepen L.T."/>
            <person name="Dunand C."/>
            <person name="Duplessis S."/>
            <person name="Durling M."/>
            <person name="Gonthier P."/>
            <person name="Grimwood J."/>
            <person name="Fossdal C.G."/>
            <person name="Hansson D."/>
            <person name="Henrissat B."/>
            <person name="Hietala A."/>
            <person name="Himmelstrand K."/>
            <person name="Hoffmeister D."/>
            <person name="Hogberg N."/>
            <person name="James T.Y."/>
            <person name="Karlsson M."/>
            <person name="Kohler A."/>
            <person name="Kues U."/>
            <person name="Lee Y.H."/>
            <person name="Lin Y.C."/>
            <person name="Lind M."/>
            <person name="Lindquist E."/>
            <person name="Lombard V."/>
            <person name="Lucas S."/>
            <person name="Lunden K."/>
            <person name="Morin E."/>
            <person name="Murat C."/>
            <person name="Park J."/>
            <person name="Raffaello T."/>
            <person name="Rouze P."/>
            <person name="Salamov A."/>
            <person name="Schmutz J."/>
            <person name="Solheim H."/>
            <person name="Stahlberg J."/>
            <person name="Velez H."/>
            <person name="de Vries R.P."/>
            <person name="Wiebenga A."/>
            <person name="Woodward S."/>
            <person name="Yakovlev I."/>
            <person name="Garbelotto M."/>
            <person name="Martin F."/>
            <person name="Grigoriev I.V."/>
            <person name="Stenlid J."/>
        </authorList>
    </citation>
    <scope>NUCLEOTIDE SEQUENCE [LARGE SCALE GENOMIC DNA]</scope>
    <source>
        <strain evidence="1 2">TC 32-1</strain>
    </source>
</reference>
<dbReference type="KEGG" id="hir:HETIRDRAFT_452641"/>
<keyword evidence="2" id="KW-1185">Reference proteome</keyword>
<dbReference type="Proteomes" id="UP000030671">
    <property type="component" value="Unassembled WGS sequence"/>
</dbReference>
<dbReference type="AlphaFoldDB" id="W4K151"/>
<dbReference type="RefSeq" id="XP_009548036.1">
    <property type="nucleotide sequence ID" value="XM_009549741.1"/>
</dbReference>
<dbReference type="HOGENOM" id="CLU_1343413_0_0_1"/>
<accession>W4K151</accession>
<organism evidence="1 2">
    <name type="scientific">Heterobasidion irregulare (strain TC 32-1)</name>
    <dbReference type="NCBI Taxonomy" id="747525"/>
    <lineage>
        <taxon>Eukaryota</taxon>
        <taxon>Fungi</taxon>
        <taxon>Dikarya</taxon>
        <taxon>Basidiomycota</taxon>
        <taxon>Agaricomycotina</taxon>
        <taxon>Agaricomycetes</taxon>
        <taxon>Russulales</taxon>
        <taxon>Bondarzewiaceae</taxon>
        <taxon>Heterobasidion</taxon>
        <taxon>Heterobasidion annosum species complex</taxon>
    </lineage>
</organism>
<dbReference type="EMBL" id="KI925460">
    <property type="protein sequence ID" value="ETW79449.1"/>
    <property type="molecule type" value="Genomic_DNA"/>
</dbReference>
<dbReference type="InParanoid" id="W4K151"/>
<dbReference type="GeneID" id="20676282"/>
<dbReference type="OrthoDB" id="544277at2759"/>
<proteinExistence type="predicted"/>
<evidence type="ECO:0000313" key="1">
    <source>
        <dbReference type="EMBL" id="ETW79449.1"/>
    </source>
</evidence>
<protein>
    <submittedName>
        <fullName evidence="1">Uncharacterized protein</fullName>
    </submittedName>
</protein>
<evidence type="ECO:0000313" key="2">
    <source>
        <dbReference type="Proteomes" id="UP000030671"/>
    </source>
</evidence>
<gene>
    <name evidence="1" type="ORF">HETIRDRAFT_452641</name>
</gene>
<sequence length="204" mass="22764">MLVLDYNRTVVFMIYRPRRQAHCKLVYSGEMVRYLEYFSKIAQPYPSGSTIAGLMVDLTIQANLELCGAVCLFTTMTSATELSSPLEKRLLKDEERWLLAPIPVCPFVGAAADATADGSESSFGYQLGCGRSKRARTYTQYSSGVHSVRMVTADLGEIPALAKLLRRAFINDPMMNYIANLEEPFSNDAESLDDVTLKTSNTWY</sequence>